<comment type="caution">
    <text evidence="10">The sequence shown here is derived from an EMBL/GenBank/DDBJ whole genome shotgun (WGS) entry which is preliminary data.</text>
</comment>
<keyword evidence="4" id="KW-1133">Transmembrane helix</keyword>
<dbReference type="InterPro" id="IPR050685">
    <property type="entry name" value="LDLR"/>
</dbReference>
<protein>
    <submittedName>
        <fullName evidence="10">Pattern recognition serine proteinase</fullName>
    </submittedName>
</protein>
<keyword evidence="5" id="KW-0472">Membrane</keyword>
<keyword evidence="3" id="KW-0677">Repeat</keyword>
<dbReference type="STRING" id="104452.A0A0L7KS45"/>
<feature type="domain" description="Sushi" evidence="9">
    <location>
        <begin position="155"/>
        <end position="221"/>
    </location>
</feature>
<evidence type="ECO:0000256" key="7">
    <source>
        <dbReference type="PROSITE-ProRule" id="PRU00124"/>
    </source>
</evidence>
<dbReference type="InterPro" id="IPR000436">
    <property type="entry name" value="Sushi_SCR_CCP_dom"/>
</dbReference>
<evidence type="ECO:0000313" key="10">
    <source>
        <dbReference type="EMBL" id="KOB65891.1"/>
    </source>
</evidence>
<dbReference type="InterPro" id="IPR035976">
    <property type="entry name" value="Sushi/SCR/CCP_sf"/>
</dbReference>
<evidence type="ECO:0000256" key="2">
    <source>
        <dbReference type="ARBA" id="ARBA00022692"/>
    </source>
</evidence>
<accession>A0A0L7KS45</accession>
<dbReference type="PROSITE" id="PS50923">
    <property type="entry name" value="SUSHI"/>
    <property type="match status" value="1"/>
</dbReference>
<dbReference type="InterPro" id="IPR036055">
    <property type="entry name" value="LDL_receptor-like_sf"/>
</dbReference>
<keyword evidence="6 7" id="KW-1015">Disulfide bond</keyword>
<feature type="non-terminal residue" evidence="10">
    <location>
        <position position="236"/>
    </location>
</feature>
<feature type="disulfide bond" evidence="7">
    <location>
        <begin position="52"/>
        <end position="70"/>
    </location>
</feature>
<name>A0A0L7KS45_OPEBR</name>
<evidence type="ECO:0000259" key="9">
    <source>
        <dbReference type="PROSITE" id="PS50923"/>
    </source>
</evidence>
<dbReference type="CDD" id="cd00112">
    <property type="entry name" value="LDLa"/>
    <property type="match status" value="1"/>
</dbReference>
<reference evidence="10 11" key="1">
    <citation type="journal article" date="2015" name="Genome Biol. Evol.">
        <title>The genome of winter moth (Operophtera brumata) provides a genomic perspective on sexual dimorphism and phenology.</title>
        <authorList>
            <person name="Derks M.F."/>
            <person name="Smit S."/>
            <person name="Salis L."/>
            <person name="Schijlen E."/>
            <person name="Bossers A."/>
            <person name="Mateman C."/>
            <person name="Pijl A.S."/>
            <person name="de Ridder D."/>
            <person name="Groenen M.A."/>
            <person name="Visser M.E."/>
            <person name="Megens H.J."/>
        </authorList>
    </citation>
    <scope>NUCLEOTIDE SEQUENCE [LARGE SCALE GENOMIC DNA]</scope>
    <source>
        <strain evidence="10">WM2013NL</strain>
        <tissue evidence="10">Head and thorax</tissue>
    </source>
</reference>
<dbReference type="AlphaFoldDB" id="A0A0L7KS45"/>
<dbReference type="SUPFAM" id="SSF57535">
    <property type="entry name" value="Complement control module/SCR domain"/>
    <property type="match status" value="1"/>
</dbReference>
<evidence type="ECO:0000256" key="5">
    <source>
        <dbReference type="ARBA" id="ARBA00023136"/>
    </source>
</evidence>
<dbReference type="PANTHER" id="PTHR24270">
    <property type="entry name" value="LOW-DENSITY LIPOPROTEIN RECEPTOR-RELATED"/>
    <property type="match status" value="1"/>
</dbReference>
<dbReference type="SUPFAM" id="SSF57424">
    <property type="entry name" value="LDL receptor-like module"/>
    <property type="match status" value="1"/>
</dbReference>
<dbReference type="SMART" id="SM00192">
    <property type="entry name" value="LDLa"/>
    <property type="match status" value="1"/>
</dbReference>
<dbReference type="Gene3D" id="4.10.400.10">
    <property type="entry name" value="Low-density Lipoprotein Receptor"/>
    <property type="match status" value="1"/>
</dbReference>
<dbReference type="Gene3D" id="2.10.70.10">
    <property type="entry name" value="Complement Module, domain 1"/>
    <property type="match status" value="1"/>
</dbReference>
<evidence type="ECO:0000313" key="11">
    <source>
        <dbReference type="Proteomes" id="UP000037510"/>
    </source>
</evidence>
<feature type="non-terminal residue" evidence="10">
    <location>
        <position position="1"/>
    </location>
</feature>
<dbReference type="PROSITE" id="PS50068">
    <property type="entry name" value="LDLRA_2"/>
    <property type="match status" value="1"/>
</dbReference>
<dbReference type="GO" id="GO:0016192">
    <property type="term" value="P:vesicle-mediated transport"/>
    <property type="evidence" value="ECO:0007669"/>
    <property type="project" value="UniProtKB-ARBA"/>
</dbReference>
<sequence length="236" mass="26104">MGAERYYLRGVASTAPSSDNACTTAAYTSFTSITKHEQFIKQFWIEPGEFRCQDGSSITATSYCDGARDCADGSDETEDACVTKTCSGFLFRCAYGACVDRGATCNGSILIQNHVLMVQQISNYKNHRIICVYNKNFIRKRNTIILVIRVESEAGPCILPPYPEHGAYTADIAGAEPGQGYERVTLYNVTCERGYALRVSTSREFSCSHGVWTGSAPRCVCEYLYCVDGERAEMRL</sequence>
<keyword evidence="2" id="KW-0812">Transmembrane</keyword>
<dbReference type="PANTHER" id="PTHR24270:SF61">
    <property type="entry name" value="EGF-LIKE DOMAIN-CONTAINING PROTEIN"/>
    <property type="match status" value="1"/>
</dbReference>
<gene>
    <name evidence="10" type="ORF">OBRU01_22077</name>
</gene>
<comment type="caution">
    <text evidence="8">Lacks conserved residue(s) required for the propagation of feature annotation.</text>
</comment>
<dbReference type="Proteomes" id="UP000037510">
    <property type="component" value="Unassembled WGS sequence"/>
</dbReference>
<dbReference type="InterPro" id="IPR002172">
    <property type="entry name" value="LDrepeatLR_classA_rpt"/>
</dbReference>
<evidence type="ECO:0000256" key="6">
    <source>
        <dbReference type="ARBA" id="ARBA00023157"/>
    </source>
</evidence>
<dbReference type="GO" id="GO:0005886">
    <property type="term" value="C:plasma membrane"/>
    <property type="evidence" value="ECO:0007669"/>
    <property type="project" value="TreeGrafter"/>
</dbReference>
<evidence type="ECO:0000256" key="3">
    <source>
        <dbReference type="ARBA" id="ARBA00022737"/>
    </source>
</evidence>
<organism evidence="10 11">
    <name type="scientific">Operophtera brumata</name>
    <name type="common">Winter moth</name>
    <name type="synonym">Phalaena brumata</name>
    <dbReference type="NCBI Taxonomy" id="104452"/>
    <lineage>
        <taxon>Eukaryota</taxon>
        <taxon>Metazoa</taxon>
        <taxon>Ecdysozoa</taxon>
        <taxon>Arthropoda</taxon>
        <taxon>Hexapoda</taxon>
        <taxon>Insecta</taxon>
        <taxon>Pterygota</taxon>
        <taxon>Neoptera</taxon>
        <taxon>Endopterygota</taxon>
        <taxon>Lepidoptera</taxon>
        <taxon>Glossata</taxon>
        <taxon>Ditrysia</taxon>
        <taxon>Geometroidea</taxon>
        <taxon>Geometridae</taxon>
        <taxon>Larentiinae</taxon>
        <taxon>Operophtera</taxon>
    </lineage>
</organism>
<comment type="subcellular location">
    <subcellularLocation>
        <location evidence="1">Membrane</location>
        <topology evidence="1">Single-pass membrane protein</topology>
    </subcellularLocation>
</comment>
<keyword evidence="8" id="KW-0768">Sushi</keyword>
<dbReference type="SMART" id="SM00032">
    <property type="entry name" value="CCP"/>
    <property type="match status" value="1"/>
</dbReference>
<evidence type="ECO:0000256" key="4">
    <source>
        <dbReference type="ARBA" id="ARBA00022989"/>
    </source>
</evidence>
<evidence type="ECO:0000256" key="1">
    <source>
        <dbReference type="ARBA" id="ARBA00004167"/>
    </source>
</evidence>
<dbReference type="Pfam" id="PF00057">
    <property type="entry name" value="Ldl_recept_a"/>
    <property type="match status" value="1"/>
</dbReference>
<keyword evidence="11" id="KW-1185">Reference proteome</keyword>
<dbReference type="EMBL" id="JTDY01006560">
    <property type="protein sequence ID" value="KOB65891.1"/>
    <property type="molecule type" value="Genomic_DNA"/>
</dbReference>
<proteinExistence type="predicted"/>
<evidence type="ECO:0000256" key="8">
    <source>
        <dbReference type="PROSITE-ProRule" id="PRU00302"/>
    </source>
</evidence>